<dbReference type="SUPFAM" id="SSF50182">
    <property type="entry name" value="Sm-like ribonucleoproteins"/>
    <property type="match status" value="1"/>
</dbReference>
<reference evidence="7 8" key="1">
    <citation type="journal article" date="2013" name="Genome Biol. Evol.">
        <title>Genome evolution and phylogenomic analysis of candidatus kinetoplastibacterium, the betaproteobacterial endosymbionts of strigomonas and angomonas.</title>
        <authorList>
            <person name="Alves J.M."/>
            <person name="Serrano M.G."/>
            <person name="Maia da Silva F."/>
            <person name="Voegtly L.J."/>
            <person name="Matveyev A.V."/>
            <person name="Teixeira M.M."/>
            <person name="Camargo E.P."/>
            <person name="Buck G.A."/>
        </authorList>
    </citation>
    <scope>NUCLEOTIDE SEQUENCE [LARGE SCALE GENOMIC DNA]</scope>
    <source>
        <strain evidence="7 8">TCC290E</strain>
    </source>
</reference>
<keyword evidence="4 5" id="KW-0472">Membrane</keyword>
<dbReference type="eggNOG" id="COG0668">
    <property type="taxonomic scope" value="Bacteria"/>
</dbReference>
<dbReference type="KEGG" id="kon:CONE_0529"/>
<feature type="transmembrane region" description="Helical" evidence="5">
    <location>
        <begin position="143"/>
        <end position="161"/>
    </location>
</feature>
<keyword evidence="2 5" id="KW-0812">Transmembrane</keyword>
<accession>M1LYU5</accession>
<dbReference type="OrthoDB" id="9775207at2"/>
<dbReference type="PANTHER" id="PTHR30414">
    <property type="entry name" value="MINICONDUCTANCE MECHANOSENSITIVE CHANNEL YBDG"/>
    <property type="match status" value="1"/>
</dbReference>
<dbReference type="InterPro" id="IPR030192">
    <property type="entry name" value="YbdG"/>
</dbReference>
<organism evidence="7 8">
    <name type="scientific">Candidatus Kinetoplastidibacterium stringomonadis TCC290E</name>
    <dbReference type="NCBI Taxonomy" id="1208920"/>
    <lineage>
        <taxon>Bacteria</taxon>
        <taxon>Pseudomonadati</taxon>
        <taxon>Pseudomonadota</taxon>
        <taxon>Betaproteobacteria</taxon>
        <taxon>Candidatus Kinetoplastidibacterium</taxon>
    </lineage>
</organism>
<gene>
    <name evidence="7" type="ORF">CONE_0529</name>
</gene>
<dbReference type="EMBL" id="CP003805">
    <property type="protein sequence ID" value="AGF48304.1"/>
    <property type="molecule type" value="Genomic_DNA"/>
</dbReference>
<dbReference type="InterPro" id="IPR010920">
    <property type="entry name" value="LSM_dom_sf"/>
</dbReference>
<keyword evidence="8" id="KW-1185">Reference proteome</keyword>
<feature type="transmembrane region" description="Helical" evidence="5">
    <location>
        <begin position="72"/>
        <end position="90"/>
    </location>
</feature>
<dbReference type="GO" id="GO:0005886">
    <property type="term" value="C:plasma membrane"/>
    <property type="evidence" value="ECO:0007669"/>
    <property type="project" value="TreeGrafter"/>
</dbReference>
<comment type="subcellular location">
    <subcellularLocation>
        <location evidence="1">Membrane</location>
    </subcellularLocation>
</comment>
<dbReference type="PANTHER" id="PTHR30414:SF0">
    <property type="entry name" value="MINICONDUCTANCE MECHANOSENSITIVE CHANNEL YBDG"/>
    <property type="match status" value="1"/>
</dbReference>
<evidence type="ECO:0000256" key="3">
    <source>
        <dbReference type="ARBA" id="ARBA00022989"/>
    </source>
</evidence>
<feature type="domain" description="Mechanosensitive ion channel MscS" evidence="6">
    <location>
        <begin position="185"/>
        <end position="253"/>
    </location>
</feature>
<dbReference type="GO" id="GO:0008381">
    <property type="term" value="F:mechanosensitive monoatomic ion channel activity"/>
    <property type="evidence" value="ECO:0007669"/>
    <property type="project" value="InterPro"/>
</dbReference>
<dbReference type="Pfam" id="PF00924">
    <property type="entry name" value="MS_channel_2nd"/>
    <property type="match status" value="1"/>
</dbReference>
<dbReference type="InterPro" id="IPR006685">
    <property type="entry name" value="MscS_channel_2nd"/>
</dbReference>
<feature type="transmembrane region" description="Helical" evidence="5">
    <location>
        <begin position="167"/>
        <end position="183"/>
    </location>
</feature>
<evidence type="ECO:0000256" key="5">
    <source>
        <dbReference type="SAM" id="Phobius"/>
    </source>
</evidence>
<name>M1LYU5_9PROT</name>
<sequence length="412" mass="47217">MELNSFFEFFGYYVPQQCWVQSILGILILILISLFLQILVGYLVLSISNRLLVLGGYEDWNNALAKYNVYQYIRYSVPFFVISGGIELIPHIDKLADFVGRLARASVLIYFFLVLGGILSVVQDRYSFSTMAQTRSIKGYIQIGKLLLAVICIVLVLSILIDRSPLLMISGLGALSAVLLLVFKDTLLSLVASTQLISNDMLRIGDWIEMPQSNAEGFVRDIALHTVKVQNWDNTFTTVPTYKLFSESYRNYRQMFESGGRRIKRSMNIDINSIKFLSINEVRSLMHFKLLDGYFNSRICSSELFSDNSNNNIFDKTSRNNVTNICVFRYYALAFLKSHHELRKDMTMVVRMLESQNEGVPLEIYCFTSLTAWIEHERIQGDVFDHLITILPEFNLSMYQKPSGTDLLKSKT</sequence>
<protein>
    <submittedName>
        <fullName evidence="7">Mechanosensitive channel protein</fullName>
    </submittedName>
</protein>
<evidence type="ECO:0000256" key="2">
    <source>
        <dbReference type="ARBA" id="ARBA00022692"/>
    </source>
</evidence>
<dbReference type="Gene3D" id="2.30.30.60">
    <property type="match status" value="1"/>
</dbReference>
<dbReference type="AlphaFoldDB" id="M1LYU5"/>
<dbReference type="GO" id="GO:0071470">
    <property type="term" value="P:cellular response to osmotic stress"/>
    <property type="evidence" value="ECO:0007669"/>
    <property type="project" value="InterPro"/>
</dbReference>
<proteinExistence type="predicted"/>
<evidence type="ECO:0000313" key="7">
    <source>
        <dbReference type="EMBL" id="AGF48304.1"/>
    </source>
</evidence>
<evidence type="ECO:0000313" key="8">
    <source>
        <dbReference type="Proteomes" id="UP000011541"/>
    </source>
</evidence>
<keyword evidence="3 5" id="KW-1133">Transmembrane helix</keyword>
<dbReference type="RefSeq" id="WP_015396991.1">
    <property type="nucleotide sequence ID" value="NC_020299.1"/>
</dbReference>
<feature type="transmembrane region" description="Helical" evidence="5">
    <location>
        <begin position="102"/>
        <end position="122"/>
    </location>
</feature>
<dbReference type="PATRIC" id="fig|1208920.3.peg.291"/>
<evidence type="ECO:0000259" key="6">
    <source>
        <dbReference type="Pfam" id="PF00924"/>
    </source>
</evidence>
<dbReference type="STRING" id="1208920.CONE_0529"/>
<evidence type="ECO:0000256" key="4">
    <source>
        <dbReference type="ARBA" id="ARBA00023136"/>
    </source>
</evidence>
<dbReference type="Proteomes" id="UP000011541">
    <property type="component" value="Chromosome"/>
</dbReference>
<evidence type="ECO:0000256" key="1">
    <source>
        <dbReference type="ARBA" id="ARBA00004370"/>
    </source>
</evidence>
<dbReference type="InterPro" id="IPR023408">
    <property type="entry name" value="MscS_beta-dom_sf"/>
</dbReference>
<dbReference type="HOGENOM" id="CLU_045354_1_0_4"/>
<feature type="transmembrane region" description="Helical" evidence="5">
    <location>
        <begin position="20"/>
        <end position="45"/>
    </location>
</feature>